<dbReference type="Proteomes" id="UP000678499">
    <property type="component" value="Unassembled WGS sequence"/>
</dbReference>
<dbReference type="EMBL" id="OA887328">
    <property type="protein sequence ID" value="CAD7283372.1"/>
    <property type="molecule type" value="Genomic_DNA"/>
</dbReference>
<feature type="compositionally biased region" description="Basic and acidic residues" evidence="1">
    <location>
        <begin position="274"/>
        <end position="285"/>
    </location>
</feature>
<organism evidence="3">
    <name type="scientific">Notodromas monacha</name>
    <dbReference type="NCBI Taxonomy" id="399045"/>
    <lineage>
        <taxon>Eukaryota</taxon>
        <taxon>Metazoa</taxon>
        <taxon>Ecdysozoa</taxon>
        <taxon>Arthropoda</taxon>
        <taxon>Crustacea</taxon>
        <taxon>Oligostraca</taxon>
        <taxon>Ostracoda</taxon>
        <taxon>Podocopa</taxon>
        <taxon>Podocopida</taxon>
        <taxon>Cypridocopina</taxon>
        <taxon>Cypridoidea</taxon>
        <taxon>Cyprididae</taxon>
        <taxon>Notodromas</taxon>
    </lineage>
</organism>
<dbReference type="InterPro" id="IPR046985">
    <property type="entry name" value="IP5"/>
</dbReference>
<dbReference type="GO" id="GO:0004439">
    <property type="term" value="F:phosphatidylinositol-4,5-bisphosphate 5-phosphatase activity"/>
    <property type="evidence" value="ECO:0007669"/>
    <property type="project" value="TreeGrafter"/>
</dbReference>
<keyword evidence="4" id="KW-1185">Reference proteome</keyword>
<sequence>MDGGVFVSGKCGRHLDVPDDWSPGICRYYGTAELRQSDHRPVICILDVQAQVVDEEARSEVLADVIRTLGPPDGTIVITPESLTDGGNVEAIFDDKFIDTLLEEFSSISEVILIRFVENTMWVTFKEGSAALSALKLNGLEVNGHVLDVRLRSPDWEDYVRKELELFSENTVPFWDSDLASDAVVEDQISCTPSLAEMQEYYTSIDEGDAVGDTRSAPPRRPAPPSRPPRPASATLKLVPKVAVISRPARPPAAGSSSSSSPVPVPHAAVREPVHIDSDESKPETPQEILSDSSPEFETASPVPDPLEADWSPEVPARPVQPEVQVPDPLETDWSPEVPARPLNSIQIEQRPAPEVPVRRQESVKIDRPAPEIPVRRQESLKNDRPPPPEVPMRKQESSKLEGPVVAAAAAAPPPPPPRAAQKAPAVPPRGSAPAPPPRRAV</sequence>
<reference evidence="3" key="1">
    <citation type="submission" date="2020-11" db="EMBL/GenBank/DDBJ databases">
        <authorList>
            <person name="Tran Van P."/>
        </authorList>
    </citation>
    <scope>NUCLEOTIDE SEQUENCE</scope>
</reference>
<dbReference type="EMBL" id="CAJPEX010005291">
    <property type="protein sequence ID" value="CAG0923524.1"/>
    <property type="molecule type" value="Genomic_DNA"/>
</dbReference>
<dbReference type="Pfam" id="PF08952">
    <property type="entry name" value="DUF1866"/>
    <property type="match status" value="1"/>
</dbReference>
<name>A0A7R9BZG4_9CRUS</name>
<dbReference type="InterPro" id="IPR036691">
    <property type="entry name" value="Endo/exonu/phosph_ase_sf"/>
</dbReference>
<protein>
    <recommendedName>
        <fullName evidence="2">Synaptojanin-1/2 RNA recognition motif domain-containing protein</fullName>
    </recommendedName>
</protein>
<dbReference type="OrthoDB" id="1925875at2759"/>
<dbReference type="InterPro" id="IPR035979">
    <property type="entry name" value="RBD_domain_sf"/>
</dbReference>
<dbReference type="SMART" id="SM01165">
    <property type="entry name" value="DUF1866"/>
    <property type="match status" value="1"/>
</dbReference>
<evidence type="ECO:0000259" key="2">
    <source>
        <dbReference type="SMART" id="SM01165"/>
    </source>
</evidence>
<feature type="compositionally biased region" description="Basic and acidic residues" evidence="1">
    <location>
        <begin position="357"/>
        <end position="400"/>
    </location>
</feature>
<accession>A0A7R9BZG4</accession>
<gene>
    <name evidence="3" type="ORF">NMOB1V02_LOCUS10988</name>
</gene>
<evidence type="ECO:0000256" key="1">
    <source>
        <dbReference type="SAM" id="MobiDB-lite"/>
    </source>
</evidence>
<feature type="compositionally biased region" description="Low complexity" evidence="1">
    <location>
        <begin position="420"/>
        <end position="433"/>
    </location>
</feature>
<dbReference type="GO" id="GO:0046856">
    <property type="term" value="P:phosphatidylinositol dephosphorylation"/>
    <property type="evidence" value="ECO:0007669"/>
    <property type="project" value="InterPro"/>
</dbReference>
<evidence type="ECO:0000313" key="3">
    <source>
        <dbReference type="EMBL" id="CAD7283372.1"/>
    </source>
</evidence>
<dbReference type="Gene3D" id="3.30.70.330">
    <property type="match status" value="1"/>
</dbReference>
<feature type="region of interest" description="Disordered" evidence="1">
    <location>
        <begin position="206"/>
        <end position="237"/>
    </location>
</feature>
<dbReference type="PANTHER" id="PTHR11200">
    <property type="entry name" value="INOSITOL 5-PHOSPHATASE"/>
    <property type="match status" value="1"/>
</dbReference>
<dbReference type="InterPro" id="IPR015047">
    <property type="entry name" value="SYNJ1/2_RRM"/>
</dbReference>
<dbReference type="GO" id="GO:0098793">
    <property type="term" value="C:presynapse"/>
    <property type="evidence" value="ECO:0007669"/>
    <property type="project" value="GOC"/>
</dbReference>
<dbReference type="GO" id="GO:0048488">
    <property type="term" value="P:synaptic vesicle endocytosis"/>
    <property type="evidence" value="ECO:0007669"/>
    <property type="project" value="TreeGrafter"/>
</dbReference>
<dbReference type="AlphaFoldDB" id="A0A7R9BZG4"/>
<dbReference type="Gene3D" id="3.60.10.10">
    <property type="entry name" value="Endonuclease/exonuclease/phosphatase"/>
    <property type="match status" value="1"/>
</dbReference>
<dbReference type="GO" id="GO:0003676">
    <property type="term" value="F:nucleic acid binding"/>
    <property type="evidence" value="ECO:0007669"/>
    <property type="project" value="InterPro"/>
</dbReference>
<proteinExistence type="predicted"/>
<feature type="region of interest" description="Disordered" evidence="1">
    <location>
        <begin position="274"/>
        <end position="442"/>
    </location>
</feature>
<dbReference type="PANTHER" id="PTHR11200:SF257">
    <property type="entry name" value="PHOSPHOINOSITIDE 5-PHOSPHATASE"/>
    <property type="match status" value="1"/>
</dbReference>
<dbReference type="InterPro" id="IPR012677">
    <property type="entry name" value="Nucleotide-bd_a/b_plait_sf"/>
</dbReference>
<evidence type="ECO:0000313" key="4">
    <source>
        <dbReference type="Proteomes" id="UP000678499"/>
    </source>
</evidence>
<dbReference type="SUPFAM" id="SSF54928">
    <property type="entry name" value="RNA-binding domain, RBD"/>
    <property type="match status" value="1"/>
</dbReference>
<feature type="domain" description="Synaptojanin-1/2 RNA recognition motif" evidence="2">
    <location>
        <begin position="47"/>
        <end position="195"/>
    </location>
</feature>
<feature type="compositionally biased region" description="Pro residues" evidence="1">
    <location>
        <begin position="219"/>
        <end position="231"/>
    </location>
</feature>